<dbReference type="InterPro" id="IPR014710">
    <property type="entry name" value="RmlC-like_jellyroll"/>
</dbReference>
<proteinExistence type="predicted"/>
<feature type="domain" description="Cyclic nucleotide-binding" evidence="2">
    <location>
        <begin position="1"/>
        <end position="107"/>
    </location>
</feature>
<dbReference type="SMART" id="SM00100">
    <property type="entry name" value="cNMP"/>
    <property type="match status" value="1"/>
</dbReference>
<sequence length="641" mass="67936">MASATTQDYSHGEVICREGEESTSAFVILDGQVDLFKDGAVGPVRLATLGKGDLLGEVGTLDNGPRSATAVAVGDVRLKVIPREVFLKQIQNDPDTALKIMARMARRLRHTSDLLVTRQTAAAPAPPTVGLPVPVAAEAPLPAAAPRRAGLLARLFGRRRAALPYASAAPSTGDATPRPLGFLVCPFAGDADDLERQAVLAVLETLPGVRVAPLDKAPEGEPRVAALTARQWLIERKAEVLIWGAVDDSGRLLQLRFASGAPWDDARPGAIAPLTVLNLPLGFEAAWETLLAATALAAVAPRTEAQLAFLQARLPPLVEEARAVGTEVAPGFSSHEQAQVYGLWGSLAGLAGYYTGKQSWVAAAAGALDKALAGLDRHAEAEWVILNRTRGMVLQTFGERTRTAERLAAAAEAYRAAIAGLRVQEAPREWAWLHNRLGVVCCKVDMLTGDAEALKEGLAAYQKALKVFTRASAPLHWAEAMNNLGQALQVWGDHLKSTEVLKRAVDAFHAALEVRTRERDPLGWAASQNNLGSALFLMARHGDDAELLGQAADAFRLALDVYHRHGAKRLAKVAERNLAHADGLMGKPAAARKVADPGWARQSLGASLDANLDDSTGPAVIGPEDQPAADESEKGDSPPAG</sequence>
<organism evidence="3 4">
    <name type="scientific">Roseospirillum parvum</name>
    <dbReference type="NCBI Taxonomy" id="83401"/>
    <lineage>
        <taxon>Bacteria</taxon>
        <taxon>Pseudomonadati</taxon>
        <taxon>Pseudomonadota</taxon>
        <taxon>Alphaproteobacteria</taxon>
        <taxon>Rhodospirillales</taxon>
        <taxon>Rhodospirillaceae</taxon>
        <taxon>Roseospirillum</taxon>
    </lineage>
</organism>
<evidence type="ECO:0000313" key="4">
    <source>
        <dbReference type="Proteomes" id="UP000217076"/>
    </source>
</evidence>
<dbReference type="OrthoDB" id="506531at2"/>
<dbReference type="SUPFAM" id="SSF48452">
    <property type="entry name" value="TPR-like"/>
    <property type="match status" value="1"/>
</dbReference>
<dbReference type="Pfam" id="PF00027">
    <property type="entry name" value="cNMP_binding"/>
    <property type="match status" value="1"/>
</dbReference>
<name>A0A1G8EJF2_9PROT</name>
<dbReference type="Gene3D" id="2.60.120.10">
    <property type="entry name" value="Jelly Rolls"/>
    <property type="match status" value="1"/>
</dbReference>
<gene>
    <name evidence="3" type="ORF">SAMN05421742_11058</name>
</gene>
<feature type="compositionally biased region" description="Basic and acidic residues" evidence="1">
    <location>
        <begin position="631"/>
        <end position="641"/>
    </location>
</feature>
<dbReference type="Gene3D" id="1.25.40.10">
    <property type="entry name" value="Tetratricopeptide repeat domain"/>
    <property type="match status" value="1"/>
</dbReference>
<accession>A0A1G8EJF2</accession>
<dbReference type="STRING" id="83401.SAMN05421742_11058"/>
<evidence type="ECO:0000256" key="1">
    <source>
        <dbReference type="SAM" id="MobiDB-lite"/>
    </source>
</evidence>
<dbReference type="CDD" id="cd00038">
    <property type="entry name" value="CAP_ED"/>
    <property type="match status" value="1"/>
</dbReference>
<feature type="region of interest" description="Disordered" evidence="1">
    <location>
        <begin position="605"/>
        <end position="641"/>
    </location>
</feature>
<dbReference type="PROSITE" id="PS50042">
    <property type="entry name" value="CNMP_BINDING_3"/>
    <property type="match status" value="1"/>
</dbReference>
<evidence type="ECO:0000259" key="2">
    <source>
        <dbReference type="PROSITE" id="PS50042"/>
    </source>
</evidence>
<dbReference type="PANTHER" id="PTHR24567:SF74">
    <property type="entry name" value="HTH-TYPE TRANSCRIPTIONAL REGULATOR ARCR"/>
    <property type="match status" value="1"/>
</dbReference>
<dbReference type="InterPro" id="IPR050397">
    <property type="entry name" value="Env_Response_Regulators"/>
</dbReference>
<keyword evidence="4" id="KW-1185">Reference proteome</keyword>
<dbReference type="AlphaFoldDB" id="A0A1G8EJF2"/>
<dbReference type="RefSeq" id="WP_092621038.1">
    <property type="nucleotide sequence ID" value="NZ_FNCV01000010.1"/>
</dbReference>
<evidence type="ECO:0000313" key="3">
    <source>
        <dbReference type="EMBL" id="SDH69932.1"/>
    </source>
</evidence>
<dbReference type="Proteomes" id="UP000217076">
    <property type="component" value="Unassembled WGS sequence"/>
</dbReference>
<dbReference type="EMBL" id="FNCV01000010">
    <property type="protein sequence ID" value="SDH69932.1"/>
    <property type="molecule type" value="Genomic_DNA"/>
</dbReference>
<dbReference type="InterPro" id="IPR011990">
    <property type="entry name" value="TPR-like_helical_dom_sf"/>
</dbReference>
<dbReference type="InterPro" id="IPR018490">
    <property type="entry name" value="cNMP-bd_dom_sf"/>
</dbReference>
<reference evidence="4" key="1">
    <citation type="submission" date="2016-10" db="EMBL/GenBank/DDBJ databases">
        <authorList>
            <person name="Varghese N."/>
            <person name="Submissions S."/>
        </authorList>
    </citation>
    <scope>NUCLEOTIDE SEQUENCE [LARGE SCALE GENOMIC DNA]</scope>
    <source>
        <strain evidence="4">930I</strain>
    </source>
</reference>
<dbReference type="PANTHER" id="PTHR24567">
    <property type="entry name" value="CRP FAMILY TRANSCRIPTIONAL REGULATORY PROTEIN"/>
    <property type="match status" value="1"/>
</dbReference>
<protein>
    <submittedName>
        <fullName evidence="3">Cyclic nucleotide-binding domain-containing protein</fullName>
    </submittedName>
</protein>
<dbReference type="GO" id="GO:0005829">
    <property type="term" value="C:cytosol"/>
    <property type="evidence" value="ECO:0007669"/>
    <property type="project" value="TreeGrafter"/>
</dbReference>
<dbReference type="SUPFAM" id="SSF51206">
    <property type="entry name" value="cAMP-binding domain-like"/>
    <property type="match status" value="1"/>
</dbReference>
<dbReference type="GO" id="GO:0003700">
    <property type="term" value="F:DNA-binding transcription factor activity"/>
    <property type="evidence" value="ECO:0007669"/>
    <property type="project" value="TreeGrafter"/>
</dbReference>
<dbReference type="InterPro" id="IPR000595">
    <property type="entry name" value="cNMP-bd_dom"/>
</dbReference>